<dbReference type="KEGG" id="pzh:CX676_08410"/>
<dbReference type="OrthoDB" id="5801125at2"/>
<protein>
    <recommendedName>
        <fullName evidence="3">Ca-activated chloride channel family protein</fullName>
    </recommendedName>
</protein>
<reference evidence="1 2" key="1">
    <citation type="journal article" date="2013" name="Antonie Van Leeuwenhoek">
        <title>Paracoccus zhejiangensis sp. nov., isolated from activated sludge in wastewater-treatment system.</title>
        <authorList>
            <person name="Wu Z.G."/>
            <person name="Zhang D.F."/>
            <person name="Liu Y.L."/>
            <person name="Wang F."/>
            <person name="Jiang X."/>
            <person name="Li C."/>
            <person name="Li S.P."/>
            <person name="Hong Q."/>
            <person name="Li W.J."/>
        </authorList>
    </citation>
    <scope>NUCLEOTIDE SEQUENCE [LARGE SCALE GENOMIC DNA]</scope>
    <source>
        <strain evidence="1 2">J6</strain>
    </source>
</reference>
<dbReference type="SUPFAM" id="SSF48452">
    <property type="entry name" value="TPR-like"/>
    <property type="match status" value="1"/>
</dbReference>
<sequence>MNRLWLIAAAGLACLALAGPDAWGRLALRAGAERLAMPFLSDPAAEGMALYRLGDWQAADDAFARAGRSETYNRGLSLAATGDYPLSVAYFDAVLFSNPADAEARRNRDLVAAMYPPEQGDSVAPGRLLGAGGKQGDGTPPLPGLANPIGRSNPDWRRMMQARGVAASEDWLATISDDPGEFLALRLQAEYRRRETLGLIRPREGQPW</sequence>
<name>A0A2H5EY30_9RHOB</name>
<dbReference type="Gene3D" id="1.25.40.10">
    <property type="entry name" value="Tetratricopeptide repeat domain"/>
    <property type="match status" value="1"/>
</dbReference>
<organism evidence="1 2">
    <name type="scientific">Paracoccus zhejiangensis</name>
    <dbReference type="NCBI Taxonomy" id="1077935"/>
    <lineage>
        <taxon>Bacteria</taxon>
        <taxon>Pseudomonadati</taxon>
        <taxon>Pseudomonadota</taxon>
        <taxon>Alphaproteobacteria</taxon>
        <taxon>Rhodobacterales</taxon>
        <taxon>Paracoccaceae</taxon>
        <taxon>Paracoccus</taxon>
    </lineage>
</organism>
<dbReference type="RefSeq" id="WP_101752211.1">
    <property type="nucleotide sequence ID" value="NZ_CP025430.1"/>
</dbReference>
<evidence type="ECO:0000313" key="1">
    <source>
        <dbReference type="EMBL" id="AUH64173.1"/>
    </source>
</evidence>
<dbReference type="InterPro" id="IPR011990">
    <property type="entry name" value="TPR-like_helical_dom_sf"/>
</dbReference>
<dbReference type="EMBL" id="CP025430">
    <property type="protein sequence ID" value="AUH64173.1"/>
    <property type="molecule type" value="Genomic_DNA"/>
</dbReference>
<dbReference type="AlphaFoldDB" id="A0A2H5EY30"/>
<keyword evidence="2" id="KW-1185">Reference proteome</keyword>
<gene>
    <name evidence="1" type="ORF">CX676_08410</name>
</gene>
<accession>A0A2H5EY30</accession>
<proteinExistence type="predicted"/>
<evidence type="ECO:0008006" key="3">
    <source>
        <dbReference type="Google" id="ProtNLM"/>
    </source>
</evidence>
<evidence type="ECO:0000313" key="2">
    <source>
        <dbReference type="Proteomes" id="UP000234530"/>
    </source>
</evidence>
<dbReference type="Proteomes" id="UP000234530">
    <property type="component" value="Chromosome"/>
</dbReference>